<proteinExistence type="predicted"/>
<sequence>MEKSVRVGLTLSPGTVEKLDKICSEKGVKRPAVVSFAIDLLWKEEHADEK</sequence>
<keyword evidence="1" id="KW-0614">Plasmid</keyword>
<organism evidence="1">
    <name type="scientific">uncultured prokaryote</name>
    <dbReference type="NCBI Taxonomy" id="198431"/>
    <lineage>
        <taxon>unclassified sequences</taxon>
        <taxon>environmental samples</taxon>
    </lineage>
</organism>
<reference evidence="1" key="2">
    <citation type="submission" date="2015-07" db="EMBL/GenBank/DDBJ databases">
        <title>Plasmids, circular viruses and viroids from rat gut.</title>
        <authorList>
            <person name="Jorgensen T.J."/>
            <person name="Hansen M.A."/>
            <person name="Xu Z."/>
            <person name="Tabak M.A."/>
            <person name="Sorensen S.J."/>
            <person name="Hansen L.H."/>
        </authorList>
    </citation>
    <scope>NUCLEOTIDE SEQUENCE</scope>
    <source>
        <plasmid evidence="1">pRGFK0041</plasmid>
    </source>
</reference>
<dbReference type="GO" id="GO:0006355">
    <property type="term" value="P:regulation of DNA-templated transcription"/>
    <property type="evidence" value="ECO:0007669"/>
    <property type="project" value="InterPro"/>
</dbReference>
<accession>A0A0H5PWW1</accession>
<dbReference type="InterPro" id="IPR010985">
    <property type="entry name" value="Ribbon_hlx_hlx"/>
</dbReference>
<dbReference type="EMBL" id="LN852734">
    <property type="protein sequence ID" value="CRY93670.1"/>
    <property type="molecule type" value="Genomic_DNA"/>
</dbReference>
<evidence type="ECO:0000313" key="1">
    <source>
        <dbReference type="EMBL" id="CRY93670.1"/>
    </source>
</evidence>
<protein>
    <submittedName>
        <fullName evidence="1">Uncharacterized protein</fullName>
    </submittedName>
</protein>
<dbReference type="Gene3D" id="1.10.1220.10">
    <property type="entry name" value="Met repressor-like"/>
    <property type="match status" value="1"/>
</dbReference>
<dbReference type="InterPro" id="IPR013321">
    <property type="entry name" value="Arc_rbn_hlx_hlx"/>
</dbReference>
<dbReference type="SUPFAM" id="SSF47598">
    <property type="entry name" value="Ribbon-helix-helix"/>
    <property type="match status" value="1"/>
</dbReference>
<dbReference type="AlphaFoldDB" id="A0A0H5PWW1"/>
<reference evidence="1" key="1">
    <citation type="submission" date="2015-06" db="EMBL/GenBank/DDBJ databases">
        <authorList>
            <person name="Joergensen T."/>
        </authorList>
    </citation>
    <scope>NUCLEOTIDE SEQUENCE</scope>
    <source>
        <plasmid evidence="1">pRGFK0041</plasmid>
    </source>
</reference>
<name>A0A0H5PWW1_9ZZZZ</name>
<geneLocation type="plasmid" evidence="1">
    <name>pRGFK0041</name>
</geneLocation>